<evidence type="ECO:0000313" key="7">
    <source>
        <dbReference type="Proteomes" id="UP000054007"/>
    </source>
</evidence>
<evidence type="ECO:0000259" key="4">
    <source>
        <dbReference type="Pfam" id="PF02251"/>
    </source>
</evidence>
<dbReference type="PANTHER" id="PTHR10660">
    <property type="entry name" value="PROTEASOME REGULATOR PA28"/>
    <property type="match status" value="1"/>
</dbReference>
<feature type="region of interest" description="Disordered" evidence="3">
    <location>
        <begin position="66"/>
        <end position="86"/>
    </location>
</feature>
<organism evidence="6 7">
    <name type="scientific">Cylindrobasidium torrendii FP15055 ss-10</name>
    <dbReference type="NCBI Taxonomy" id="1314674"/>
    <lineage>
        <taxon>Eukaryota</taxon>
        <taxon>Fungi</taxon>
        <taxon>Dikarya</taxon>
        <taxon>Basidiomycota</taxon>
        <taxon>Agaricomycotina</taxon>
        <taxon>Agaricomycetes</taxon>
        <taxon>Agaricomycetidae</taxon>
        <taxon>Agaricales</taxon>
        <taxon>Marasmiineae</taxon>
        <taxon>Physalacriaceae</taxon>
        <taxon>Cylindrobasidium</taxon>
    </lineage>
</organism>
<dbReference type="GO" id="GO:0005737">
    <property type="term" value="C:cytoplasm"/>
    <property type="evidence" value="ECO:0007669"/>
    <property type="project" value="TreeGrafter"/>
</dbReference>
<protein>
    <submittedName>
        <fullName evidence="6">Proteasome activator pa28, REG alpha/beta subunit</fullName>
    </submittedName>
</protein>
<dbReference type="InterPro" id="IPR009077">
    <property type="entry name" value="Proteasome_activ_PA28"/>
</dbReference>
<dbReference type="AlphaFoldDB" id="A0A0D7BBE8"/>
<accession>A0A0D7BBE8</accession>
<dbReference type="GO" id="GO:0061133">
    <property type="term" value="F:endopeptidase activator activity"/>
    <property type="evidence" value="ECO:0007669"/>
    <property type="project" value="TreeGrafter"/>
</dbReference>
<dbReference type="InterPro" id="IPR003186">
    <property type="entry name" value="PA28_C"/>
</dbReference>
<evidence type="ECO:0000313" key="6">
    <source>
        <dbReference type="EMBL" id="KIY67499.1"/>
    </source>
</evidence>
<keyword evidence="7" id="KW-1185">Reference proteome</keyword>
<evidence type="ECO:0000259" key="5">
    <source>
        <dbReference type="Pfam" id="PF02252"/>
    </source>
</evidence>
<dbReference type="EMBL" id="KN880524">
    <property type="protein sequence ID" value="KIY67499.1"/>
    <property type="molecule type" value="Genomic_DNA"/>
</dbReference>
<comment type="similarity">
    <text evidence="1">Belongs to the PA28 family.</text>
</comment>
<reference evidence="6 7" key="1">
    <citation type="journal article" date="2015" name="Fungal Genet. Biol.">
        <title>Evolution of novel wood decay mechanisms in Agaricales revealed by the genome sequences of Fistulina hepatica and Cylindrobasidium torrendii.</title>
        <authorList>
            <person name="Floudas D."/>
            <person name="Held B.W."/>
            <person name="Riley R."/>
            <person name="Nagy L.G."/>
            <person name="Koehler G."/>
            <person name="Ransdell A.S."/>
            <person name="Younus H."/>
            <person name="Chow J."/>
            <person name="Chiniquy J."/>
            <person name="Lipzen A."/>
            <person name="Tritt A."/>
            <person name="Sun H."/>
            <person name="Haridas S."/>
            <person name="LaButti K."/>
            <person name="Ohm R.A."/>
            <person name="Kues U."/>
            <person name="Blanchette R.A."/>
            <person name="Grigoriev I.V."/>
            <person name="Minto R.E."/>
            <person name="Hibbett D.S."/>
        </authorList>
    </citation>
    <scope>NUCLEOTIDE SEQUENCE [LARGE SCALE GENOMIC DNA]</scope>
    <source>
        <strain evidence="6 7">FP15055 ss-10</strain>
    </source>
</reference>
<dbReference type="InterPro" id="IPR036996">
    <property type="entry name" value="PA28_N_sf"/>
</dbReference>
<dbReference type="GO" id="GO:0005654">
    <property type="term" value="C:nucleoplasm"/>
    <property type="evidence" value="ECO:0007669"/>
    <property type="project" value="TreeGrafter"/>
</dbReference>
<evidence type="ECO:0000256" key="3">
    <source>
        <dbReference type="SAM" id="MobiDB-lite"/>
    </source>
</evidence>
<dbReference type="OrthoDB" id="6591885at2759"/>
<feature type="domain" description="Proteasome activator PA28 N-terminal" evidence="4">
    <location>
        <begin position="4"/>
        <end position="41"/>
    </location>
</feature>
<evidence type="ECO:0000256" key="1">
    <source>
        <dbReference type="ARBA" id="ARBA00005883"/>
    </source>
</evidence>
<dbReference type="GO" id="GO:0061136">
    <property type="term" value="P:regulation of proteasomal protein catabolic process"/>
    <property type="evidence" value="ECO:0007669"/>
    <property type="project" value="TreeGrafter"/>
</dbReference>
<dbReference type="Gene3D" id="1.20.120.180">
    <property type="entry name" value="Proteasome activator pa28, C-terminal domain"/>
    <property type="match status" value="1"/>
</dbReference>
<dbReference type="Pfam" id="PF02252">
    <property type="entry name" value="PA28_C"/>
    <property type="match status" value="1"/>
</dbReference>
<keyword evidence="2 6" id="KW-0647">Proteasome</keyword>
<dbReference type="InterPro" id="IPR003185">
    <property type="entry name" value="Proteasome_activ_PA28_N"/>
</dbReference>
<dbReference type="GO" id="GO:0008537">
    <property type="term" value="C:proteasome activator complex"/>
    <property type="evidence" value="ECO:0007669"/>
    <property type="project" value="InterPro"/>
</dbReference>
<sequence length="240" mass="27672">MDNDTAARIEAFRTEVAKGAEDVVFKSFPQKILALQQLVVSTSHSNSPFYYAHNKSTTDTTVYPAPDTLNNGPEVKKRKLEDDSGAQPIRHAEKVLSNKQTIDLHEHLKRECEEFNISLDVVKLWITLTMPKIEDGDNFGVQVQEECLSELHRSQESVYNLRDVGRQDYLARAKICSKLIKYPNVEDYTMALREHDEKQLYFARQHLIDLRNLYASLMDLLQKNITKLRAPKSNNNRGMY</sequence>
<dbReference type="STRING" id="1314674.A0A0D7BBE8"/>
<gene>
    <name evidence="6" type="ORF">CYLTODRAFT_422455</name>
</gene>
<evidence type="ECO:0000256" key="2">
    <source>
        <dbReference type="ARBA" id="ARBA00022942"/>
    </source>
</evidence>
<dbReference type="SUPFAM" id="SSF47216">
    <property type="entry name" value="Proteasome activator"/>
    <property type="match status" value="1"/>
</dbReference>
<dbReference type="Pfam" id="PF02251">
    <property type="entry name" value="PA28_N"/>
    <property type="match status" value="1"/>
</dbReference>
<proteinExistence type="inferred from homology"/>
<dbReference type="FunFam" id="1.20.120.180:FF:000002">
    <property type="entry name" value="Proteasome activator complex subunit 1"/>
    <property type="match status" value="1"/>
</dbReference>
<dbReference type="InterPro" id="IPR036252">
    <property type="entry name" value="Proteasome_activ_sf"/>
</dbReference>
<dbReference type="GO" id="GO:2000045">
    <property type="term" value="P:regulation of G1/S transition of mitotic cell cycle"/>
    <property type="evidence" value="ECO:0007669"/>
    <property type="project" value="TreeGrafter"/>
</dbReference>
<dbReference type="InterPro" id="IPR036997">
    <property type="entry name" value="PA28_C_sf"/>
</dbReference>
<dbReference type="Proteomes" id="UP000054007">
    <property type="component" value="Unassembled WGS sequence"/>
</dbReference>
<dbReference type="PANTHER" id="PTHR10660:SF2">
    <property type="entry name" value="LD45860P"/>
    <property type="match status" value="1"/>
</dbReference>
<feature type="domain" description="Proteasome activator PA28 C-terminal" evidence="5">
    <location>
        <begin position="95"/>
        <end position="237"/>
    </location>
</feature>
<dbReference type="Gene3D" id="1.20.5.120">
    <property type="entry name" value="Proteasome activator pa28, N-terminal domain"/>
    <property type="match status" value="1"/>
</dbReference>
<name>A0A0D7BBE8_9AGAR</name>